<dbReference type="InterPro" id="IPR024194">
    <property type="entry name" value="Ac/AlaTfrase_AlgI/DltB"/>
</dbReference>
<evidence type="ECO:0000256" key="6">
    <source>
        <dbReference type="ARBA" id="ARBA00023136"/>
    </source>
</evidence>
<keyword evidence="10" id="KW-1185">Reference proteome</keyword>
<evidence type="ECO:0000313" key="10">
    <source>
        <dbReference type="Proteomes" id="UP000199532"/>
    </source>
</evidence>
<feature type="transmembrane region" description="Helical" evidence="8">
    <location>
        <begin position="36"/>
        <end position="61"/>
    </location>
</feature>
<feature type="transmembrane region" description="Helical" evidence="8">
    <location>
        <begin position="7"/>
        <end position="24"/>
    </location>
</feature>
<dbReference type="GO" id="GO:0016746">
    <property type="term" value="F:acyltransferase activity"/>
    <property type="evidence" value="ECO:0007669"/>
    <property type="project" value="UniProtKB-KW"/>
</dbReference>
<keyword evidence="4 8" id="KW-0812">Transmembrane</keyword>
<comment type="similarity">
    <text evidence="2 7">Belongs to the membrane-bound acyltransferase family.</text>
</comment>
<comment type="subcellular location">
    <subcellularLocation>
        <location evidence="1">Cell membrane</location>
        <topology evidence="1">Multi-pass membrane protein</topology>
    </subcellularLocation>
</comment>
<evidence type="ECO:0000313" key="9">
    <source>
        <dbReference type="EMBL" id="SEI79830.1"/>
    </source>
</evidence>
<dbReference type="OrthoDB" id="9805788at2"/>
<organism evidence="9 10">
    <name type="scientific">Dyadobacter koreensis</name>
    <dbReference type="NCBI Taxonomy" id="408657"/>
    <lineage>
        <taxon>Bacteria</taxon>
        <taxon>Pseudomonadati</taxon>
        <taxon>Bacteroidota</taxon>
        <taxon>Cytophagia</taxon>
        <taxon>Cytophagales</taxon>
        <taxon>Spirosomataceae</taxon>
        <taxon>Dyadobacter</taxon>
    </lineage>
</organism>
<dbReference type="EMBL" id="FNXY01000003">
    <property type="protein sequence ID" value="SEI79830.1"/>
    <property type="molecule type" value="Genomic_DNA"/>
</dbReference>
<name>A0A1H6TUA4_9BACT</name>
<dbReference type="STRING" id="408657.SAMN04487995_2268"/>
<evidence type="ECO:0000256" key="2">
    <source>
        <dbReference type="ARBA" id="ARBA00010323"/>
    </source>
</evidence>
<feature type="transmembrane region" description="Helical" evidence="8">
    <location>
        <begin position="367"/>
        <end position="388"/>
    </location>
</feature>
<feature type="transmembrane region" description="Helical" evidence="8">
    <location>
        <begin position="414"/>
        <end position="433"/>
    </location>
</feature>
<keyword evidence="7 9" id="KW-0808">Transferase</keyword>
<dbReference type="GO" id="GO:0042121">
    <property type="term" value="P:alginic acid biosynthetic process"/>
    <property type="evidence" value="ECO:0007669"/>
    <property type="project" value="InterPro"/>
</dbReference>
<gene>
    <name evidence="9" type="ORF">SAMN04487995_2268</name>
</gene>
<protein>
    <submittedName>
        <fullName evidence="9">D-alanyl-lipoteichoic acid acyltransferase DltB, MBOAT superfamily</fullName>
    </submittedName>
</protein>
<evidence type="ECO:0000256" key="8">
    <source>
        <dbReference type="SAM" id="Phobius"/>
    </source>
</evidence>
<feature type="transmembrane region" description="Helical" evidence="8">
    <location>
        <begin position="312"/>
        <end position="328"/>
    </location>
</feature>
<dbReference type="RefSeq" id="WP_090335255.1">
    <property type="nucleotide sequence ID" value="NZ_FNXY01000003.1"/>
</dbReference>
<feature type="transmembrane region" description="Helical" evidence="8">
    <location>
        <begin position="73"/>
        <end position="93"/>
    </location>
</feature>
<dbReference type="InterPro" id="IPR051085">
    <property type="entry name" value="MB_O-acyltransferase"/>
</dbReference>
<dbReference type="PANTHER" id="PTHR13285:SF18">
    <property type="entry name" value="PROTEIN-CYSTEINE N-PALMITOYLTRANSFERASE RASP"/>
    <property type="match status" value="1"/>
</dbReference>
<keyword evidence="6 7" id="KW-0472">Membrane</keyword>
<keyword evidence="7 9" id="KW-0012">Acyltransferase</keyword>
<evidence type="ECO:0000256" key="7">
    <source>
        <dbReference type="PIRNR" id="PIRNR016636"/>
    </source>
</evidence>
<feature type="transmembrane region" description="Helical" evidence="8">
    <location>
        <begin position="445"/>
        <end position="465"/>
    </location>
</feature>
<feature type="transmembrane region" description="Helical" evidence="8">
    <location>
        <begin position="334"/>
        <end position="355"/>
    </location>
</feature>
<keyword evidence="5 8" id="KW-1133">Transmembrane helix</keyword>
<evidence type="ECO:0000256" key="1">
    <source>
        <dbReference type="ARBA" id="ARBA00004651"/>
    </source>
</evidence>
<dbReference type="InterPro" id="IPR004299">
    <property type="entry name" value="MBOAT_fam"/>
</dbReference>
<dbReference type="AlphaFoldDB" id="A0A1H6TUA4"/>
<accession>A0A1H6TUA4</accession>
<keyword evidence="3 7" id="KW-1003">Cell membrane</keyword>
<evidence type="ECO:0000256" key="5">
    <source>
        <dbReference type="ARBA" id="ARBA00022989"/>
    </source>
</evidence>
<dbReference type="InterPro" id="IPR028362">
    <property type="entry name" value="AlgI"/>
</dbReference>
<dbReference type="GO" id="GO:0005886">
    <property type="term" value="C:plasma membrane"/>
    <property type="evidence" value="ECO:0007669"/>
    <property type="project" value="UniProtKB-SubCell"/>
</dbReference>
<evidence type="ECO:0000256" key="3">
    <source>
        <dbReference type="ARBA" id="ARBA00022475"/>
    </source>
</evidence>
<sequence length="475" mass="55338">MLFNSLHFLLFFIFVTTFYYTLPYKFRWVLLLAASAYFYASFIPVYLVILGVVIVIDYFAGIWIENSQGRKRLFLLILSLIANVGFLAFFKYFDFLNNNITYALQLIGQKNEMPPLREMFPSLILPIGLSFHTFQSMSYTIEVYRGNQKAEYNFGIYSLYVLFYPQLVAGPIERPQNVLWQFREKFAYDWENVRTGLTLIAWGMFKKVVIADRLALVTDAAYGDVQNQSPAALLIATFFYCFQIYCDFSGYSDIAIGTARVMGFKLMTNFNAPYFAESISEFWKRWHISLSTWFRDYVYIPLGGNRRSKSRVYFNTLTVFLLSGLWHGADWKFIIWGCIHGIYLILAQILNTHAIFRPGHSGKGGSLPVRIFHMIWTFSLVALAWIFFRANSVSEAIEIIEKIFTFSDYGIPEIAMNNGEFIFSLGLLFLLVIKDKYFAKYIPDTGMFWVLFTLTCFCCYLFGVFTSNQFIYFQF</sequence>
<dbReference type="PIRSF" id="PIRSF016636">
    <property type="entry name" value="AlgI_DltB"/>
    <property type="match status" value="1"/>
</dbReference>
<proteinExistence type="inferred from homology"/>
<dbReference type="Proteomes" id="UP000199532">
    <property type="component" value="Unassembled WGS sequence"/>
</dbReference>
<evidence type="ECO:0000256" key="4">
    <source>
        <dbReference type="ARBA" id="ARBA00022692"/>
    </source>
</evidence>
<dbReference type="PANTHER" id="PTHR13285">
    <property type="entry name" value="ACYLTRANSFERASE"/>
    <property type="match status" value="1"/>
</dbReference>
<dbReference type="Pfam" id="PF03062">
    <property type="entry name" value="MBOAT"/>
    <property type="match status" value="1"/>
</dbReference>
<dbReference type="PIRSF" id="PIRSF500217">
    <property type="entry name" value="AlgI"/>
    <property type="match status" value="1"/>
</dbReference>
<reference evidence="9 10" key="1">
    <citation type="submission" date="2016-10" db="EMBL/GenBank/DDBJ databases">
        <authorList>
            <person name="de Groot N.N."/>
        </authorList>
    </citation>
    <scope>NUCLEOTIDE SEQUENCE [LARGE SCALE GENOMIC DNA]</scope>
    <source>
        <strain evidence="9 10">DSM 19938</strain>
    </source>
</reference>